<name>A0A158CUU5_9BURK</name>
<evidence type="ECO:0000313" key="2">
    <source>
        <dbReference type="Proteomes" id="UP000054978"/>
    </source>
</evidence>
<dbReference type="EMBL" id="FCOB02000023">
    <property type="protein sequence ID" value="SAK86000.1"/>
    <property type="molecule type" value="Genomic_DNA"/>
</dbReference>
<proteinExistence type="predicted"/>
<keyword evidence="2" id="KW-1185">Reference proteome</keyword>
<protein>
    <submittedName>
        <fullName evidence="1">Uncharacterized protein</fullName>
    </submittedName>
</protein>
<comment type="caution">
    <text evidence="1">The sequence shown here is derived from an EMBL/GenBank/DDBJ whole genome shotgun (WGS) entry which is preliminary data.</text>
</comment>
<dbReference type="OrthoDB" id="9155225at2"/>
<sequence>MLSDIDELELEAVGGALADSLSESIKGKSPYNGSLPFALEYKVGNYVIDDVFVVTVTMPDGAVIRHESPGRFEREAALCDAISDTLEIGALEELADATASLAARGYRFISTETGLARGHVETILLLADAISELDAAVQLQSEPDFIYDLLDGGADAMRHHITFGKPYDVVRKIAKLRHDYEDVAAYMRGYGCY</sequence>
<accession>A0A158CUU5</accession>
<evidence type="ECO:0000313" key="1">
    <source>
        <dbReference type="EMBL" id="SAK86000.1"/>
    </source>
</evidence>
<gene>
    <name evidence="1" type="ORF">AWB83_04696</name>
</gene>
<dbReference type="RefSeq" id="WP_087048062.1">
    <property type="nucleotide sequence ID" value="NZ_FCOB02000023.1"/>
</dbReference>
<organism evidence="1 2">
    <name type="scientific">Caballeronia ptereochthonis</name>
    <dbReference type="NCBI Taxonomy" id="1777144"/>
    <lineage>
        <taxon>Bacteria</taxon>
        <taxon>Pseudomonadati</taxon>
        <taxon>Pseudomonadota</taxon>
        <taxon>Betaproteobacteria</taxon>
        <taxon>Burkholderiales</taxon>
        <taxon>Burkholderiaceae</taxon>
        <taxon>Caballeronia</taxon>
    </lineage>
</organism>
<reference evidence="1" key="1">
    <citation type="submission" date="2016-01" db="EMBL/GenBank/DDBJ databases">
        <authorList>
            <person name="Peeters C."/>
        </authorList>
    </citation>
    <scope>NUCLEOTIDE SEQUENCE [LARGE SCALE GENOMIC DNA]</scope>
    <source>
        <strain evidence="1">LMG 29326</strain>
    </source>
</reference>
<dbReference type="AlphaFoldDB" id="A0A158CUU5"/>
<dbReference type="Proteomes" id="UP000054978">
    <property type="component" value="Unassembled WGS sequence"/>
</dbReference>